<comment type="subunit">
    <text evidence="7">Component of the SMC5-SMC6 complex.</text>
</comment>
<evidence type="ECO:0000256" key="2">
    <source>
        <dbReference type="ARBA" id="ARBA00008997"/>
    </source>
</evidence>
<sequence length="459" mass="51074">MSEYSTPAPESPIRWSDKENTPRTLVVRDKGKGPAVASKRKRSLTNGAGPSHSRRRTREPEGGGEEEEDEDEEEEDDLEHIDSEQYDPDQSIEERRNVQRGLRDLLRDLTENNDEYLQVDSKGLHDTLRKANKLAAGVKQTTEATIDSKLLVSTVNASYRKTVRLTAGNIARGIDVDELVSKSIAYMRLGGVVVDDDAPELSSTQRQRRRPSRGGALGGADGSDDDENDDDGDMFNWEHLGKFACLPEIRRPATPGFLLGPLSVQKKIRKIVKRSAPFKSSNLPETRPEVLDPKDVERDERNDLAGICTKILQRLVVVQERAQDAAEDAFDIGAEDETKKIMEQHGLRNTGGIDLFKFVVNPKSFGQTVENMFYVSFLIRDGKIGIEFDENGLPTLLPTGTGDAEPGAARHAAQKQQAVLSIDMATWRDLIEAFDIKQPLIEHRNEQSTQGPGARGWYS</sequence>
<protein>
    <recommendedName>
        <fullName evidence="7">Non-structural maintenance of chromosomes element 4</fullName>
    </recommendedName>
</protein>
<dbReference type="Pfam" id="PF15412">
    <property type="entry name" value="Nse4-Nse3_bdg"/>
    <property type="match status" value="1"/>
</dbReference>
<comment type="function">
    <text evidence="7">Component of the SMC5-SMC6 complex, that promotes sister chromatid alignment after DNA damage and facilitates double-stranded DNA breaks (DSBs) repair via homologous recombination between sister chromatids.</text>
</comment>
<comment type="caution">
    <text evidence="11">The sequence shown here is derived from an EMBL/GenBank/DDBJ whole genome shotgun (WGS) entry which is preliminary data.</text>
</comment>
<dbReference type="InterPro" id="IPR027786">
    <property type="entry name" value="Nse4/EID"/>
</dbReference>
<organism evidence="11 12">
    <name type="scientific">Pseudomassariella vexata</name>
    <dbReference type="NCBI Taxonomy" id="1141098"/>
    <lineage>
        <taxon>Eukaryota</taxon>
        <taxon>Fungi</taxon>
        <taxon>Dikarya</taxon>
        <taxon>Ascomycota</taxon>
        <taxon>Pezizomycotina</taxon>
        <taxon>Sordariomycetes</taxon>
        <taxon>Xylariomycetidae</taxon>
        <taxon>Amphisphaeriales</taxon>
        <taxon>Pseudomassariaceae</taxon>
        <taxon>Pseudomassariella</taxon>
    </lineage>
</organism>
<evidence type="ECO:0000256" key="8">
    <source>
        <dbReference type="SAM" id="MobiDB-lite"/>
    </source>
</evidence>
<evidence type="ECO:0000313" key="12">
    <source>
        <dbReference type="Proteomes" id="UP000193689"/>
    </source>
</evidence>
<keyword evidence="6 7" id="KW-0539">Nucleus</keyword>
<name>A0A1Y2E7U5_9PEZI</name>
<accession>A0A1Y2E7U5</accession>
<dbReference type="GO" id="GO:0006310">
    <property type="term" value="P:DNA recombination"/>
    <property type="evidence" value="ECO:0007669"/>
    <property type="project" value="UniProtKB-UniRule"/>
</dbReference>
<dbReference type="InParanoid" id="A0A1Y2E7U5"/>
<dbReference type="STRING" id="1141098.A0A1Y2E7U5"/>
<dbReference type="GeneID" id="63769997"/>
<evidence type="ECO:0000313" key="11">
    <source>
        <dbReference type="EMBL" id="ORY67638.1"/>
    </source>
</evidence>
<dbReference type="Pfam" id="PF08743">
    <property type="entry name" value="Nse4_C"/>
    <property type="match status" value="1"/>
</dbReference>
<evidence type="ECO:0000256" key="3">
    <source>
        <dbReference type="ARBA" id="ARBA00022763"/>
    </source>
</evidence>
<comment type="subcellular location">
    <subcellularLocation>
        <location evidence="1 7">Nucleus</location>
    </subcellularLocation>
</comment>
<evidence type="ECO:0000256" key="7">
    <source>
        <dbReference type="RuleBase" id="RU365071"/>
    </source>
</evidence>
<feature type="region of interest" description="Disordered" evidence="8">
    <location>
        <begin position="1"/>
        <end position="97"/>
    </location>
</feature>
<dbReference type="InterPro" id="IPR014854">
    <property type="entry name" value="Nse4_C"/>
</dbReference>
<dbReference type="GO" id="GO:0030915">
    <property type="term" value="C:Smc5-Smc6 complex"/>
    <property type="evidence" value="ECO:0007669"/>
    <property type="project" value="UniProtKB-UniRule"/>
</dbReference>
<dbReference type="InterPro" id="IPR029225">
    <property type="entry name" value="Nse4_Nse3-bd"/>
</dbReference>
<evidence type="ECO:0000256" key="4">
    <source>
        <dbReference type="ARBA" id="ARBA00023172"/>
    </source>
</evidence>
<feature type="compositionally biased region" description="Acidic residues" evidence="8">
    <location>
        <begin position="222"/>
        <end position="233"/>
    </location>
</feature>
<dbReference type="GO" id="GO:0005634">
    <property type="term" value="C:nucleus"/>
    <property type="evidence" value="ECO:0007669"/>
    <property type="project" value="UniProtKB-SubCell"/>
</dbReference>
<keyword evidence="3 7" id="KW-0227">DNA damage</keyword>
<dbReference type="AlphaFoldDB" id="A0A1Y2E7U5"/>
<keyword evidence="12" id="KW-1185">Reference proteome</keyword>
<feature type="domain" description="Nse4/EID protein Nse3/MAGE-binding" evidence="10">
    <location>
        <begin position="147"/>
        <end position="200"/>
    </location>
</feature>
<proteinExistence type="inferred from homology"/>
<comment type="similarity">
    <text evidence="2 7">Belongs to the NSE4 family.</text>
</comment>
<feature type="region of interest" description="Disordered" evidence="8">
    <location>
        <begin position="198"/>
        <end position="233"/>
    </location>
</feature>
<dbReference type="PANTHER" id="PTHR16140:SF0">
    <property type="entry name" value="NON-STRUCTURAL MAINTENANCE OF CHROMOSOMES ELEMENT 4"/>
    <property type="match status" value="1"/>
</dbReference>
<evidence type="ECO:0000256" key="1">
    <source>
        <dbReference type="ARBA" id="ARBA00004123"/>
    </source>
</evidence>
<dbReference type="PANTHER" id="PTHR16140">
    <property type="entry name" value="NON-STRUCTURAL MAINTENANCE OF CHROMOSOMES ELEMENT 4"/>
    <property type="match status" value="1"/>
</dbReference>
<dbReference type="GO" id="GO:0006281">
    <property type="term" value="P:DNA repair"/>
    <property type="evidence" value="ECO:0007669"/>
    <property type="project" value="UniProtKB-UniRule"/>
</dbReference>
<reference evidence="11 12" key="1">
    <citation type="submission" date="2016-07" db="EMBL/GenBank/DDBJ databases">
        <title>Pervasive Adenine N6-methylation of Active Genes in Fungi.</title>
        <authorList>
            <consortium name="DOE Joint Genome Institute"/>
            <person name="Mondo S.J."/>
            <person name="Dannebaum R.O."/>
            <person name="Kuo R.C."/>
            <person name="Labutti K."/>
            <person name="Haridas S."/>
            <person name="Kuo A."/>
            <person name="Salamov A."/>
            <person name="Ahrendt S.R."/>
            <person name="Lipzen A."/>
            <person name="Sullivan W."/>
            <person name="Andreopoulos W.B."/>
            <person name="Clum A."/>
            <person name="Lindquist E."/>
            <person name="Daum C."/>
            <person name="Ramamoorthy G.K."/>
            <person name="Gryganskyi A."/>
            <person name="Culley D."/>
            <person name="Magnuson J.K."/>
            <person name="James T.Y."/>
            <person name="O'Malley M.A."/>
            <person name="Stajich J.E."/>
            <person name="Spatafora J.W."/>
            <person name="Visel A."/>
            <person name="Grigoriev I.V."/>
        </authorList>
    </citation>
    <scope>NUCLEOTIDE SEQUENCE [LARGE SCALE GENOMIC DNA]</scope>
    <source>
        <strain evidence="11 12">CBS 129021</strain>
    </source>
</reference>
<dbReference type="Proteomes" id="UP000193689">
    <property type="component" value="Unassembled WGS sequence"/>
</dbReference>
<dbReference type="OrthoDB" id="361242at2759"/>
<evidence type="ECO:0000259" key="10">
    <source>
        <dbReference type="Pfam" id="PF15412"/>
    </source>
</evidence>
<evidence type="ECO:0000256" key="6">
    <source>
        <dbReference type="ARBA" id="ARBA00023242"/>
    </source>
</evidence>
<dbReference type="RefSeq" id="XP_040718262.1">
    <property type="nucleotide sequence ID" value="XM_040853785.1"/>
</dbReference>
<keyword evidence="5 7" id="KW-0234">DNA repair</keyword>
<gene>
    <name evidence="11" type="ORF">BCR38DRAFT_161698</name>
</gene>
<keyword evidence="4 7" id="KW-0233">DNA recombination</keyword>
<evidence type="ECO:0000256" key="5">
    <source>
        <dbReference type="ARBA" id="ARBA00023204"/>
    </source>
</evidence>
<feature type="domain" description="Non-structural maintenance of chromosome element 4 C-terminal" evidence="9">
    <location>
        <begin position="352"/>
        <end position="441"/>
    </location>
</feature>
<feature type="compositionally biased region" description="Acidic residues" evidence="8">
    <location>
        <begin position="62"/>
        <end position="91"/>
    </location>
</feature>
<feature type="compositionally biased region" description="Basic and acidic residues" evidence="8">
    <location>
        <begin position="15"/>
        <end position="32"/>
    </location>
</feature>
<dbReference type="EMBL" id="MCFJ01000004">
    <property type="protein sequence ID" value="ORY67638.1"/>
    <property type="molecule type" value="Genomic_DNA"/>
</dbReference>
<evidence type="ECO:0000259" key="9">
    <source>
        <dbReference type="Pfam" id="PF08743"/>
    </source>
</evidence>